<dbReference type="PANTHER" id="PTHR24111:SF0">
    <property type="entry name" value="LEUCINE-RICH REPEAT-CONTAINING PROTEIN"/>
    <property type="match status" value="1"/>
</dbReference>
<dbReference type="HOGENOM" id="CLU_012861_0_0_1"/>
<dbReference type="VEuPathDB" id="FungiDB:KRP22_1705"/>
<dbReference type="GO" id="GO:0006457">
    <property type="term" value="P:protein folding"/>
    <property type="evidence" value="ECO:0007669"/>
    <property type="project" value="InterPro"/>
</dbReference>
<dbReference type="InterPro" id="IPR002130">
    <property type="entry name" value="Cyclophilin-type_PPIase_dom"/>
</dbReference>
<dbReference type="PROSITE" id="PS00170">
    <property type="entry name" value="CSA_PPIASE_1"/>
    <property type="match status" value="1"/>
</dbReference>
<dbReference type="EnsemblProtists" id="Phyra96143">
    <property type="protein sequence ID" value="Phyra96143"/>
    <property type="gene ID" value="Phyra96143"/>
</dbReference>
<dbReference type="InterPro" id="IPR032675">
    <property type="entry name" value="LRR_dom_sf"/>
</dbReference>
<dbReference type="SMART" id="SM00368">
    <property type="entry name" value="LRR_RI"/>
    <property type="match status" value="12"/>
</dbReference>
<reference evidence="6" key="2">
    <citation type="submission" date="2015-06" db="UniProtKB">
        <authorList>
            <consortium name="EnsemblProtists"/>
        </authorList>
    </citation>
    <scope>IDENTIFICATION</scope>
    <source>
        <strain evidence="6">Pr102</strain>
    </source>
</reference>
<dbReference type="eggNOG" id="KOG4308">
    <property type="taxonomic scope" value="Eukaryota"/>
</dbReference>
<evidence type="ECO:0000256" key="2">
    <source>
        <dbReference type="ARBA" id="ARBA00022737"/>
    </source>
</evidence>
<keyword evidence="7" id="KW-1185">Reference proteome</keyword>
<name>H3HDG9_PHYRM</name>
<dbReference type="Pfam" id="PF00160">
    <property type="entry name" value="Pro_isomerase"/>
    <property type="match status" value="1"/>
</dbReference>
<protein>
    <recommendedName>
        <fullName evidence="1">peptidylprolyl isomerase</fullName>
        <ecNumber evidence="1">5.2.1.8</ecNumber>
    </recommendedName>
</protein>
<dbReference type="FunFam" id="2.40.100.10:FF:000008">
    <property type="entry name" value="Peptidyl-prolyl cis-trans isomerase"/>
    <property type="match status" value="1"/>
</dbReference>
<evidence type="ECO:0000256" key="3">
    <source>
        <dbReference type="ARBA" id="ARBA00023110"/>
    </source>
</evidence>
<dbReference type="VEuPathDB" id="FungiDB:KRP23_11242"/>
<dbReference type="EMBL" id="DS566061">
    <property type="status" value="NOT_ANNOTATED_CDS"/>
    <property type="molecule type" value="Genomic_DNA"/>
</dbReference>
<dbReference type="Gene3D" id="2.40.100.10">
    <property type="entry name" value="Cyclophilin-like"/>
    <property type="match status" value="1"/>
</dbReference>
<evidence type="ECO:0000256" key="1">
    <source>
        <dbReference type="ARBA" id="ARBA00013194"/>
    </source>
</evidence>
<dbReference type="VEuPathDB" id="FungiDB:KRP22_10746"/>
<dbReference type="Gene3D" id="3.80.10.10">
    <property type="entry name" value="Ribonuclease Inhibitor"/>
    <property type="match status" value="6"/>
</dbReference>
<dbReference type="STRING" id="164328.H3HDG9"/>
<dbReference type="Pfam" id="PF13516">
    <property type="entry name" value="LRR_6"/>
    <property type="match status" value="7"/>
</dbReference>
<dbReference type="InParanoid" id="H3HDG9"/>
<evidence type="ECO:0000256" key="4">
    <source>
        <dbReference type="ARBA" id="ARBA00023235"/>
    </source>
</evidence>
<organism evidence="6 7">
    <name type="scientific">Phytophthora ramorum</name>
    <name type="common">Sudden oak death agent</name>
    <dbReference type="NCBI Taxonomy" id="164328"/>
    <lineage>
        <taxon>Eukaryota</taxon>
        <taxon>Sar</taxon>
        <taxon>Stramenopiles</taxon>
        <taxon>Oomycota</taxon>
        <taxon>Peronosporomycetes</taxon>
        <taxon>Peronosporales</taxon>
        <taxon>Peronosporaceae</taxon>
        <taxon>Phytophthora</taxon>
    </lineage>
</organism>
<dbReference type="PROSITE" id="PS50072">
    <property type="entry name" value="CSA_PPIASE_2"/>
    <property type="match status" value="1"/>
</dbReference>
<dbReference type="EC" id="5.2.1.8" evidence="1"/>
<dbReference type="Proteomes" id="UP000005238">
    <property type="component" value="Unassembled WGS sequence"/>
</dbReference>
<proteinExistence type="predicted"/>
<dbReference type="SUPFAM" id="SSF52047">
    <property type="entry name" value="RNI-like"/>
    <property type="match status" value="3"/>
</dbReference>
<dbReference type="GO" id="GO:0005634">
    <property type="term" value="C:nucleus"/>
    <property type="evidence" value="ECO:0007669"/>
    <property type="project" value="UniProtKB-ARBA"/>
</dbReference>
<dbReference type="VEuPathDB" id="FungiDB:KRP23_9174"/>
<accession>H3HDG9</accession>
<evidence type="ECO:0000259" key="5">
    <source>
        <dbReference type="PROSITE" id="PS50072"/>
    </source>
</evidence>
<evidence type="ECO:0000313" key="6">
    <source>
        <dbReference type="EnsemblProtists" id="Phyra96143"/>
    </source>
</evidence>
<keyword evidence="4" id="KW-0413">Isomerase</keyword>
<reference evidence="7" key="1">
    <citation type="journal article" date="2006" name="Science">
        <title>Phytophthora genome sequences uncover evolutionary origins and mechanisms of pathogenesis.</title>
        <authorList>
            <person name="Tyler B.M."/>
            <person name="Tripathy S."/>
            <person name="Zhang X."/>
            <person name="Dehal P."/>
            <person name="Jiang R.H."/>
            <person name="Aerts A."/>
            <person name="Arredondo F.D."/>
            <person name="Baxter L."/>
            <person name="Bensasson D."/>
            <person name="Beynon J.L."/>
            <person name="Chapman J."/>
            <person name="Damasceno C.M."/>
            <person name="Dorrance A.E."/>
            <person name="Dou D."/>
            <person name="Dickerman A.W."/>
            <person name="Dubchak I.L."/>
            <person name="Garbelotto M."/>
            <person name="Gijzen M."/>
            <person name="Gordon S.G."/>
            <person name="Govers F."/>
            <person name="Grunwald N.J."/>
            <person name="Huang W."/>
            <person name="Ivors K.L."/>
            <person name="Jones R.W."/>
            <person name="Kamoun S."/>
            <person name="Krampis K."/>
            <person name="Lamour K.H."/>
            <person name="Lee M.K."/>
            <person name="McDonald W.H."/>
            <person name="Medina M."/>
            <person name="Meijer H.J."/>
            <person name="Nordberg E.K."/>
            <person name="Maclean D.J."/>
            <person name="Ospina-Giraldo M.D."/>
            <person name="Morris P.F."/>
            <person name="Phuntumart V."/>
            <person name="Putnam N.H."/>
            <person name="Rash S."/>
            <person name="Rose J.K."/>
            <person name="Sakihama Y."/>
            <person name="Salamov A.A."/>
            <person name="Savidor A."/>
            <person name="Scheuring C.F."/>
            <person name="Smith B.M."/>
            <person name="Sobral B.W."/>
            <person name="Terry A."/>
            <person name="Torto-Alalibo T.A."/>
            <person name="Win J."/>
            <person name="Xu Z."/>
            <person name="Zhang H."/>
            <person name="Grigoriev I.V."/>
            <person name="Rokhsar D.S."/>
            <person name="Boore J.L."/>
        </authorList>
    </citation>
    <scope>NUCLEOTIDE SEQUENCE [LARGE SCALE GENOMIC DNA]</scope>
    <source>
        <strain evidence="7">Pr102</strain>
    </source>
</reference>
<dbReference type="PANTHER" id="PTHR24111">
    <property type="entry name" value="LEUCINE-RICH REPEAT-CONTAINING PROTEIN 34"/>
    <property type="match status" value="1"/>
</dbReference>
<feature type="domain" description="PPIase cyclophilin-type" evidence="5">
    <location>
        <begin position="11"/>
        <end position="163"/>
    </location>
</feature>
<dbReference type="PRINTS" id="PR00153">
    <property type="entry name" value="CSAPPISMRASE"/>
</dbReference>
<evidence type="ECO:0000313" key="7">
    <source>
        <dbReference type="Proteomes" id="UP000005238"/>
    </source>
</evidence>
<dbReference type="InterPro" id="IPR029000">
    <property type="entry name" value="Cyclophilin-like_dom_sf"/>
</dbReference>
<dbReference type="InterPro" id="IPR020892">
    <property type="entry name" value="Cyclophilin-type_PPIase_CS"/>
</dbReference>
<keyword evidence="2" id="KW-0677">Repeat</keyword>
<dbReference type="InterPro" id="IPR001611">
    <property type="entry name" value="Leu-rich_rpt"/>
</dbReference>
<keyword evidence="3" id="KW-0697">Rotamase</keyword>
<dbReference type="OMA" id="NDETQFR"/>
<dbReference type="SUPFAM" id="SSF50891">
    <property type="entry name" value="Cyclophilin-like"/>
    <property type="match status" value="1"/>
</dbReference>
<dbReference type="InterPro" id="IPR052201">
    <property type="entry name" value="LRR-containing_regulator"/>
</dbReference>
<dbReference type="GO" id="GO:0003755">
    <property type="term" value="F:peptidyl-prolyl cis-trans isomerase activity"/>
    <property type="evidence" value="ECO:0007669"/>
    <property type="project" value="UniProtKB-KW"/>
</dbReference>
<dbReference type="eggNOG" id="KOG0881">
    <property type="taxonomic scope" value="Eukaryota"/>
</dbReference>
<sequence>MATSAPPTHVVFETTVGDFTMELYTEHAPRSCWNIAELARRGYYNNTIFHRIIRDFMIQGGDPTGTGRGGESVYGAKFDDEINKELKHTGAGVLSMANSGPNTNGSQFFITLAPTPWLDGKHTVFGRISSGMKVIQRMGMVPTGANDSEQLAATPEIKTRPKKRGPDKNKVGTYGAIAVFRALRVNRALVSLSLEYAAIDDSAMSALAAALRVNTTLTHLSLVGNRIGPAGARDLADALEDSPDSMLIDMNLRDNHLGAQGAEELGRALRENETLTRCDFSWNQMGPQAVLGLLSALRDNFALRELCVYGRDLAEDGSQFLANLDYDAAKRIVVALRHVNESFAVVRLSGARAVLPIDKMQLSRWVSLPGRQLMELDGLVIAGLIPQNRMLLSLDLHDNPGLGRAAVLELLTAITCCPTLREVDLSNTGLFPDAGESIGELVGLNNTLVTIKMHETILSIQQVRGNQRAGDVRETMEVSVDPTHFLDRWILAKCFAVNRLTQELNDLRLPDHRDLITVNLSGRALELYEVAFLGKKMLHHLHLGRVALNSCVLDSAAARALADGVRNHATLHTLELENNVLGPIGGQALAECLASSSALTYLNLSWTRLGDDGVIGFREALMHNKSIERLDLRGNELRVRGVVAIAEGLRRTATLRELHLRWNSVSPAGAEALAVALEVNKSLLLLDIEHHTMGFRGAAAFASMLARNKHLEQLNMGGTDSDDALDAGPGIGSEQAQRIAEALTNSNRSLRILHVGANRIDAEAASRFGEILTHNKALVALDLSRSGLDAKKAPRFFACLSVNSTLERLNLAHNRIANEGLVACIRALETNRTLRELNLAYNGMTEEPLAVLVSKLHAPKRPITPTLEWLCLTGNNMTERTRREYLALPQNVIAIELEEKRDAEDEDASM</sequence>
<dbReference type="AlphaFoldDB" id="H3HDG9"/>